<dbReference type="Proteomes" id="UP001174932">
    <property type="component" value="Unassembled WGS sequence"/>
</dbReference>
<feature type="transmembrane region" description="Helical" evidence="1">
    <location>
        <begin position="442"/>
        <end position="461"/>
    </location>
</feature>
<comment type="caution">
    <text evidence="2">The sequence shown here is derived from an EMBL/GenBank/DDBJ whole genome shotgun (WGS) entry which is preliminary data.</text>
</comment>
<feature type="transmembrane region" description="Helical" evidence="1">
    <location>
        <begin position="419"/>
        <end position="436"/>
    </location>
</feature>
<keyword evidence="3" id="KW-1185">Reference proteome</keyword>
<keyword evidence="1" id="KW-1133">Transmembrane helix</keyword>
<feature type="transmembrane region" description="Helical" evidence="1">
    <location>
        <begin position="391"/>
        <end position="412"/>
    </location>
</feature>
<keyword evidence="1" id="KW-0812">Transmembrane</keyword>
<dbReference type="PANTHER" id="PTHR30092:SF0">
    <property type="entry name" value="INNER MEMBRANE PROTEIN CRED"/>
    <property type="match status" value="1"/>
</dbReference>
<dbReference type="InterPro" id="IPR010364">
    <property type="entry name" value="Uncharacterised_IM_CreD"/>
</dbReference>
<feature type="transmembrane region" description="Helical" evidence="1">
    <location>
        <begin position="33"/>
        <end position="54"/>
    </location>
</feature>
<protein>
    <submittedName>
        <fullName evidence="2">Cell envelope integrity protein CreD</fullName>
    </submittedName>
</protein>
<name>A0ABT8YJ76_9HYPH</name>
<reference evidence="2" key="2">
    <citation type="submission" date="2023-07" db="EMBL/GenBank/DDBJ databases">
        <authorList>
            <person name="Shen H."/>
        </authorList>
    </citation>
    <scope>NUCLEOTIDE SEQUENCE</scope>
    <source>
        <strain evidence="2">TNR-22</strain>
    </source>
</reference>
<organism evidence="2 3">
    <name type="scientific">Rhizobium alvei</name>
    <dbReference type="NCBI Taxonomy" id="1132659"/>
    <lineage>
        <taxon>Bacteria</taxon>
        <taxon>Pseudomonadati</taxon>
        <taxon>Pseudomonadota</taxon>
        <taxon>Alphaproteobacteria</taxon>
        <taxon>Hyphomicrobiales</taxon>
        <taxon>Rhizobiaceae</taxon>
        <taxon>Rhizobium/Agrobacterium group</taxon>
        <taxon>Rhizobium</taxon>
    </lineage>
</organism>
<accession>A0ABT8YJ76</accession>
<evidence type="ECO:0000313" key="3">
    <source>
        <dbReference type="Proteomes" id="UP001174932"/>
    </source>
</evidence>
<feature type="transmembrane region" description="Helical" evidence="1">
    <location>
        <begin position="367"/>
        <end position="385"/>
    </location>
</feature>
<proteinExistence type="predicted"/>
<dbReference type="Pfam" id="PF06123">
    <property type="entry name" value="CreD"/>
    <property type="match status" value="1"/>
</dbReference>
<dbReference type="PANTHER" id="PTHR30092">
    <property type="entry name" value="INNER MEMBRANE PROTEIN CRED"/>
    <property type="match status" value="1"/>
</dbReference>
<dbReference type="RefSeq" id="WP_304375660.1">
    <property type="nucleotide sequence ID" value="NZ_JAUOZU010000006.1"/>
</dbReference>
<gene>
    <name evidence="2" type="primary">creD</name>
    <name evidence="2" type="ORF">Q4481_07245</name>
</gene>
<feature type="transmembrane region" description="Helical" evidence="1">
    <location>
        <begin position="337"/>
        <end position="355"/>
    </location>
</feature>
<keyword evidence="1" id="KW-0472">Membrane</keyword>
<dbReference type="PIRSF" id="PIRSF004548">
    <property type="entry name" value="CreD"/>
    <property type="match status" value="1"/>
</dbReference>
<evidence type="ECO:0000256" key="1">
    <source>
        <dbReference type="SAM" id="Phobius"/>
    </source>
</evidence>
<reference evidence="2" key="1">
    <citation type="journal article" date="2015" name="Int. J. Syst. Evol. Microbiol.">
        <title>Rhizobium alvei sp. nov., isolated from a freshwater river.</title>
        <authorList>
            <person name="Sheu S.Y."/>
            <person name="Huang H.W."/>
            <person name="Young C.C."/>
            <person name="Chen W.M."/>
        </authorList>
    </citation>
    <scope>NUCLEOTIDE SEQUENCE</scope>
    <source>
        <strain evidence="2">TNR-22</strain>
    </source>
</reference>
<dbReference type="NCBIfam" id="NF008712">
    <property type="entry name" value="PRK11715.1-1"/>
    <property type="match status" value="1"/>
</dbReference>
<dbReference type="EMBL" id="JAUOZU010000006">
    <property type="protein sequence ID" value="MDO6963748.1"/>
    <property type="molecule type" value="Genomic_DNA"/>
</dbReference>
<sequence length="474" mass="51545">MTDNQEIGADPALKGPSRPQGFAAFMRLPGVKFVLIGIITMLLLVPTLLVWALVEERAQRADEVASRIANGWGQKQTINGPYLAVPMIRDLEETSASGVVSRYKQTSWVLLMPETLDVKADLQVEDRKLSIYSLPVYNAKVKISGRFQPNPATALAEMDGTPDFTRAFLVMHIADITGVRSNVDLMIDGVAVQPFEPGMRSIFALRPGLYNSVNVSDYDKTDTGIHGAVEQAKIEKGFSFAMNLSLNGSSRLSVAPAGQTTSLAVAANWADPGFEGQFLPETKTISAEGFKANWTIPYLARGVAKISAGDVMPFSSNVMQIGLVQQVKFYQLVSRTLKYSIGFVSLVFFAVFILELKGGRSVHWVQYVLTGLALIIFYILLLALSEHVGFGPGYAVAACATTLLISFYVGSVTQSRKSGLSLATVLGLSYGVLYLVMREDEYALLAGALISFVTIAATMYFTRNIDWSGRGLKD</sequence>
<evidence type="ECO:0000313" key="2">
    <source>
        <dbReference type="EMBL" id="MDO6963748.1"/>
    </source>
</evidence>